<feature type="domain" description="DUF6630" evidence="1">
    <location>
        <begin position="29"/>
        <end position="173"/>
    </location>
</feature>
<evidence type="ECO:0000313" key="2">
    <source>
        <dbReference type="EMBL" id="APG05025.1"/>
    </source>
</evidence>
<dbReference type="KEGG" id="lrz:BJI69_14725"/>
<evidence type="ECO:0000259" key="1">
    <source>
        <dbReference type="Pfam" id="PF20335"/>
    </source>
</evidence>
<keyword evidence="3" id="KW-1185">Reference proteome</keyword>
<protein>
    <recommendedName>
        <fullName evidence="1">DUF6630 domain-containing protein</fullName>
    </recommendedName>
</protein>
<proteinExistence type="predicted"/>
<accession>A0A0G9HD58</accession>
<dbReference type="Pfam" id="PF20335">
    <property type="entry name" value="DUF6630"/>
    <property type="match status" value="1"/>
</dbReference>
<organism evidence="2 3">
    <name type="scientific">Luteibacter rhizovicinus DSM 16549</name>
    <dbReference type="NCBI Taxonomy" id="1440763"/>
    <lineage>
        <taxon>Bacteria</taxon>
        <taxon>Pseudomonadati</taxon>
        <taxon>Pseudomonadota</taxon>
        <taxon>Gammaproteobacteria</taxon>
        <taxon>Lysobacterales</taxon>
        <taxon>Rhodanobacteraceae</taxon>
        <taxon>Luteibacter</taxon>
    </lineage>
</organism>
<dbReference type="InterPro" id="IPR046582">
    <property type="entry name" value="DUF6630"/>
</dbReference>
<gene>
    <name evidence="2" type="ORF">BJI69_14725</name>
</gene>
<name>A0A0G9HD58_9GAMM</name>
<reference evidence="3" key="1">
    <citation type="submission" date="2016-09" db="EMBL/GenBank/DDBJ databases">
        <authorList>
            <person name="Lysoe E."/>
        </authorList>
    </citation>
    <scope>NUCLEOTIDE SEQUENCE [LARGE SCALE GENOMIC DNA]</scope>
    <source>
        <strain evidence="3">LJ96T</strain>
    </source>
</reference>
<dbReference type="AlphaFoldDB" id="A0A0G9HD58"/>
<dbReference type="EMBL" id="CP017480">
    <property type="protein sequence ID" value="APG05025.1"/>
    <property type="molecule type" value="Genomic_DNA"/>
</dbReference>
<sequence>MPMNSYDDDSYEERDYDDDDSEDTVEKYVWQLLLMINPGDEEAAKKQFSDYRNEVEDQGDDDPIRLVGQVTDWRSSFEVDEDDTRALVEALQELISRFQDVSMDWDGDPDDDEFHEDIDAAEIFNRAYNQLKPYGYTLWSREADDEVAAGWITSSSDDESMLMVATALRINLRRGDQLS</sequence>
<dbReference type="Proteomes" id="UP000182987">
    <property type="component" value="Chromosome"/>
</dbReference>
<dbReference type="PATRIC" id="fig|1440763.5.peg.1247"/>
<evidence type="ECO:0000313" key="3">
    <source>
        <dbReference type="Proteomes" id="UP000182987"/>
    </source>
</evidence>